<reference evidence="2" key="1">
    <citation type="journal article" date="2005" name="Nature">
        <title>The map-based sequence of the rice genome.</title>
        <authorList>
            <consortium name="International rice genome sequencing project (IRGSP)"/>
            <person name="Matsumoto T."/>
            <person name="Wu J."/>
            <person name="Kanamori H."/>
            <person name="Katayose Y."/>
            <person name="Fujisawa M."/>
            <person name="Namiki N."/>
            <person name="Mizuno H."/>
            <person name="Yamamoto K."/>
            <person name="Antonio B.A."/>
            <person name="Baba T."/>
            <person name="Sakata K."/>
            <person name="Nagamura Y."/>
            <person name="Aoki H."/>
            <person name="Arikawa K."/>
            <person name="Arita K."/>
            <person name="Bito T."/>
            <person name="Chiden Y."/>
            <person name="Fujitsuka N."/>
            <person name="Fukunaka R."/>
            <person name="Hamada M."/>
            <person name="Harada C."/>
            <person name="Hayashi A."/>
            <person name="Hijishita S."/>
            <person name="Honda M."/>
            <person name="Hosokawa S."/>
            <person name="Ichikawa Y."/>
            <person name="Idonuma A."/>
            <person name="Iijima M."/>
            <person name="Ikeda M."/>
            <person name="Ikeno M."/>
            <person name="Ito K."/>
            <person name="Ito S."/>
            <person name="Ito T."/>
            <person name="Ito Y."/>
            <person name="Ito Y."/>
            <person name="Iwabuchi A."/>
            <person name="Kamiya K."/>
            <person name="Karasawa W."/>
            <person name="Kurita K."/>
            <person name="Katagiri S."/>
            <person name="Kikuta A."/>
            <person name="Kobayashi H."/>
            <person name="Kobayashi N."/>
            <person name="Machita K."/>
            <person name="Maehara T."/>
            <person name="Masukawa M."/>
            <person name="Mizubayashi T."/>
            <person name="Mukai Y."/>
            <person name="Nagasaki H."/>
            <person name="Nagata Y."/>
            <person name="Naito S."/>
            <person name="Nakashima M."/>
            <person name="Nakama Y."/>
            <person name="Nakamichi Y."/>
            <person name="Nakamura M."/>
            <person name="Meguro A."/>
            <person name="Negishi M."/>
            <person name="Ohta I."/>
            <person name="Ohta T."/>
            <person name="Okamoto M."/>
            <person name="Ono N."/>
            <person name="Saji S."/>
            <person name="Sakaguchi M."/>
            <person name="Sakai K."/>
            <person name="Shibata M."/>
            <person name="Shimokawa T."/>
            <person name="Song J."/>
            <person name="Takazaki Y."/>
            <person name="Terasawa K."/>
            <person name="Tsugane M."/>
            <person name="Tsuji K."/>
            <person name="Ueda S."/>
            <person name="Waki K."/>
            <person name="Yamagata H."/>
            <person name="Yamamoto M."/>
            <person name="Yamamoto S."/>
            <person name="Yamane H."/>
            <person name="Yoshiki S."/>
            <person name="Yoshihara R."/>
            <person name="Yukawa K."/>
            <person name="Zhong H."/>
            <person name="Yano M."/>
            <person name="Yuan Q."/>
            <person name="Ouyang S."/>
            <person name="Liu J."/>
            <person name="Jones K.M."/>
            <person name="Gansberger K."/>
            <person name="Moffat K."/>
            <person name="Hill J."/>
            <person name="Bera J."/>
            <person name="Fadrosh D."/>
            <person name="Jin S."/>
            <person name="Johri S."/>
            <person name="Kim M."/>
            <person name="Overton L."/>
            <person name="Reardon M."/>
            <person name="Tsitrin T."/>
            <person name="Vuong H."/>
            <person name="Weaver B."/>
            <person name="Ciecko A."/>
            <person name="Tallon L."/>
            <person name="Jackson J."/>
            <person name="Pai G."/>
            <person name="Aken S.V."/>
            <person name="Utterback T."/>
            <person name="Reidmuller S."/>
            <person name="Feldblyum T."/>
            <person name="Hsiao J."/>
            <person name="Zismann V."/>
            <person name="Iobst S."/>
            <person name="de Vazeille A.R."/>
            <person name="Buell C.R."/>
            <person name="Ying K."/>
            <person name="Li Y."/>
            <person name="Lu T."/>
            <person name="Huang Y."/>
            <person name="Zhao Q."/>
            <person name="Feng Q."/>
            <person name="Zhang L."/>
            <person name="Zhu J."/>
            <person name="Weng Q."/>
            <person name="Mu J."/>
            <person name="Lu Y."/>
            <person name="Fan D."/>
            <person name="Liu Y."/>
            <person name="Guan J."/>
            <person name="Zhang Y."/>
            <person name="Yu S."/>
            <person name="Liu X."/>
            <person name="Zhang Y."/>
            <person name="Hong G."/>
            <person name="Han B."/>
            <person name="Choisne N."/>
            <person name="Demange N."/>
            <person name="Orjeda G."/>
            <person name="Samain S."/>
            <person name="Cattolico L."/>
            <person name="Pelletier E."/>
            <person name="Couloux A."/>
            <person name="Segurens B."/>
            <person name="Wincker P."/>
            <person name="D'Hont A."/>
            <person name="Scarpelli C."/>
            <person name="Weissenbach J."/>
            <person name="Salanoubat M."/>
            <person name="Quetier F."/>
            <person name="Yu Y."/>
            <person name="Kim H.R."/>
            <person name="Rambo T."/>
            <person name="Currie J."/>
            <person name="Collura K."/>
            <person name="Luo M."/>
            <person name="Yang T."/>
            <person name="Ammiraju J.S.S."/>
            <person name="Engler F."/>
            <person name="Soderlund C."/>
            <person name="Wing R.A."/>
            <person name="Palmer L.E."/>
            <person name="de la Bastide M."/>
            <person name="Spiegel L."/>
            <person name="Nascimento L."/>
            <person name="Zutavern T."/>
            <person name="O'Shaughnessy A."/>
            <person name="Dike S."/>
            <person name="Dedhia N."/>
            <person name="Preston R."/>
            <person name="Balija V."/>
            <person name="McCombie W.R."/>
            <person name="Chow T."/>
            <person name="Chen H."/>
            <person name="Chung M."/>
            <person name="Chen C."/>
            <person name="Shaw J."/>
            <person name="Wu H."/>
            <person name="Hsiao K."/>
            <person name="Chao Y."/>
            <person name="Chu M."/>
            <person name="Cheng C."/>
            <person name="Hour A."/>
            <person name="Lee P."/>
            <person name="Lin S."/>
            <person name="Lin Y."/>
            <person name="Liou J."/>
            <person name="Liu S."/>
            <person name="Hsing Y."/>
            <person name="Raghuvanshi S."/>
            <person name="Mohanty A."/>
            <person name="Bharti A.K."/>
            <person name="Gaur A."/>
            <person name="Gupta V."/>
            <person name="Kumar D."/>
            <person name="Ravi V."/>
            <person name="Vij S."/>
            <person name="Kapur A."/>
            <person name="Khurana P."/>
            <person name="Khurana P."/>
            <person name="Khurana J.P."/>
            <person name="Tyagi A.K."/>
            <person name="Gaikwad K."/>
            <person name="Singh A."/>
            <person name="Dalal V."/>
            <person name="Srivastava S."/>
            <person name="Dixit A."/>
            <person name="Pal A.K."/>
            <person name="Ghazi I.A."/>
            <person name="Yadav M."/>
            <person name="Pandit A."/>
            <person name="Bhargava A."/>
            <person name="Sureshbabu K."/>
            <person name="Batra K."/>
            <person name="Sharma T.R."/>
            <person name="Mohapatra T."/>
            <person name="Singh N.K."/>
            <person name="Messing J."/>
            <person name="Nelson A.B."/>
            <person name="Fuks G."/>
            <person name="Kavchok S."/>
            <person name="Keizer G."/>
            <person name="Linton E."/>
            <person name="Llaca V."/>
            <person name="Song R."/>
            <person name="Tanyolac B."/>
            <person name="Young S."/>
            <person name="Ho-Il K."/>
            <person name="Hahn J.H."/>
            <person name="Sangsakoo G."/>
            <person name="Vanavichit A."/>
            <person name="de Mattos Luiz.A.T."/>
            <person name="Zimmer P.D."/>
            <person name="Malone G."/>
            <person name="Dellagostin O."/>
            <person name="de Oliveira A.C."/>
            <person name="Bevan M."/>
            <person name="Bancroft I."/>
            <person name="Minx P."/>
            <person name="Cordum H."/>
            <person name="Wilson R."/>
            <person name="Cheng Z."/>
            <person name="Jin W."/>
            <person name="Jiang J."/>
            <person name="Leong S.A."/>
            <person name="Iwama H."/>
            <person name="Gojobori T."/>
            <person name="Itoh T."/>
            <person name="Niimura Y."/>
            <person name="Fujii Y."/>
            <person name="Habara T."/>
            <person name="Sakai H."/>
            <person name="Sato Y."/>
            <person name="Wilson G."/>
            <person name="Kumar K."/>
            <person name="McCouch S."/>
            <person name="Juretic N."/>
            <person name="Hoen D."/>
            <person name="Wright S."/>
            <person name="Bruskiewich R."/>
            <person name="Bureau T."/>
            <person name="Miyao A."/>
            <person name="Hirochika H."/>
            <person name="Nishikawa T."/>
            <person name="Kadowaki K."/>
            <person name="Sugiura M."/>
            <person name="Burr B."/>
            <person name="Sasaki T."/>
        </authorList>
    </citation>
    <scope>NUCLEOTIDE SEQUENCE [LARGE SCALE GENOMIC DNA]</scope>
    <source>
        <strain evidence="2">cv. Nipponbare</strain>
    </source>
</reference>
<name>A0A0P0XFS9_ORYSJ</name>
<reference evidence="1 2" key="3">
    <citation type="journal article" date="2013" name="Rice">
        <title>Improvement of the Oryza sativa Nipponbare reference genome using next generation sequence and optical map data.</title>
        <authorList>
            <person name="Kawahara Y."/>
            <person name="de la Bastide M."/>
            <person name="Hamilton J.P."/>
            <person name="Kanamori H."/>
            <person name="McCombie W.R."/>
            <person name="Ouyang S."/>
            <person name="Schwartz D.C."/>
            <person name="Tanaka T."/>
            <person name="Wu J."/>
            <person name="Zhou S."/>
            <person name="Childs K.L."/>
            <person name="Davidson R.M."/>
            <person name="Lin H."/>
            <person name="Quesada-Ocampo L."/>
            <person name="Vaillancourt B."/>
            <person name="Sakai H."/>
            <person name="Lee S.S."/>
            <person name="Kim J."/>
            <person name="Numa H."/>
            <person name="Itoh T."/>
            <person name="Buell C.R."/>
            <person name="Matsumoto T."/>
        </authorList>
    </citation>
    <scope>NUCLEOTIDE SEQUENCE [LARGE SCALE GENOMIC DNA]</scope>
    <source>
        <strain evidence="2">cv. Nipponbare</strain>
    </source>
</reference>
<dbReference type="Proteomes" id="UP000059680">
    <property type="component" value="Chromosome 8"/>
</dbReference>
<dbReference type="EMBL" id="AP014964">
    <property type="protein sequence ID" value="BAT05485.1"/>
    <property type="molecule type" value="Genomic_DNA"/>
</dbReference>
<gene>
    <name evidence="1" type="ordered locus">Os08g0423400</name>
    <name evidence="1" type="ORF">OSNPB_080423400</name>
</gene>
<organism evidence="1 2">
    <name type="scientific">Oryza sativa subsp. japonica</name>
    <name type="common">Rice</name>
    <dbReference type="NCBI Taxonomy" id="39947"/>
    <lineage>
        <taxon>Eukaryota</taxon>
        <taxon>Viridiplantae</taxon>
        <taxon>Streptophyta</taxon>
        <taxon>Embryophyta</taxon>
        <taxon>Tracheophyta</taxon>
        <taxon>Spermatophyta</taxon>
        <taxon>Magnoliopsida</taxon>
        <taxon>Liliopsida</taxon>
        <taxon>Poales</taxon>
        <taxon>Poaceae</taxon>
        <taxon>BOP clade</taxon>
        <taxon>Oryzoideae</taxon>
        <taxon>Oryzeae</taxon>
        <taxon>Oryzinae</taxon>
        <taxon>Oryza</taxon>
        <taxon>Oryza sativa</taxon>
    </lineage>
</organism>
<evidence type="ECO:0000313" key="2">
    <source>
        <dbReference type="Proteomes" id="UP000059680"/>
    </source>
</evidence>
<dbReference type="AlphaFoldDB" id="A0A0P0XFS9"/>
<dbReference type="Gramene" id="Os08t0423400-01">
    <property type="protein sequence ID" value="Os08t0423400-01"/>
    <property type="gene ID" value="Os08g0423400"/>
</dbReference>
<dbReference type="PaxDb" id="39947-A0A0P0XFS9"/>
<reference evidence="1 2" key="2">
    <citation type="journal article" date="2013" name="Plant Cell Physiol.">
        <title>Rice Annotation Project Database (RAP-DB): an integrative and interactive database for rice genomics.</title>
        <authorList>
            <person name="Sakai H."/>
            <person name="Lee S.S."/>
            <person name="Tanaka T."/>
            <person name="Numa H."/>
            <person name="Kim J."/>
            <person name="Kawahara Y."/>
            <person name="Wakimoto H."/>
            <person name="Yang C.C."/>
            <person name="Iwamoto M."/>
            <person name="Abe T."/>
            <person name="Yamada Y."/>
            <person name="Muto A."/>
            <person name="Inokuchi H."/>
            <person name="Ikemura T."/>
            <person name="Matsumoto T."/>
            <person name="Sasaki T."/>
            <person name="Itoh T."/>
        </authorList>
    </citation>
    <scope>NUCLEOTIDE SEQUENCE [LARGE SCALE GENOMIC DNA]</scope>
    <source>
        <strain evidence="2">cv. Nipponbare</strain>
    </source>
</reference>
<accession>A0A0P0XFS9</accession>
<keyword evidence="2" id="KW-1185">Reference proteome</keyword>
<feature type="non-terminal residue" evidence="1">
    <location>
        <position position="1"/>
    </location>
</feature>
<sequence length="59" mass="6953">NFIFFRIFVFSCGRHKHPHAKIGFFACWCATRTQKPRFSQTLGCVRAVHPHAKITFDRM</sequence>
<proteinExistence type="predicted"/>
<protein>
    <submittedName>
        <fullName evidence="1">Os08g0423400 protein</fullName>
    </submittedName>
</protein>
<dbReference type="InParanoid" id="A0A0P0XFS9"/>
<evidence type="ECO:0000313" key="1">
    <source>
        <dbReference type="EMBL" id="BAT05485.1"/>
    </source>
</evidence>